<dbReference type="Pfam" id="PF01520">
    <property type="entry name" value="Amidase_3"/>
    <property type="match status" value="1"/>
</dbReference>
<feature type="domain" description="MurNAc-LAA" evidence="4">
    <location>
        <begin position="133"/>
        <end position="287"/>
    </location>
</feature>
<dbReference type="PANTHER" id="PTHR30404:SF0">
    <property type="entry name" value="N-ACETYLMURAMOYL-L-ALANINE AMIDASE AMIC"/>
    <property type="match status" value="1"/>
</dbReference>
<evidence type="ECO:0000256" key="1">
    <source>
        <dbReference type="ARBA" id="ARBA00001561"/>
    </source>
</evidence>
<dbReference type="SUPFAM" id="SSF53187">
    <property type="entry name" value="Zn-dependent exopeptidases"/>
    <property type="match status" value="1"/>
</dbReference>
<dbReference type="Gene3D" id="3.40.630.40">
    <property type="entry name" value="Zn-dependent exopeptidases"/>
    <property type="match status" value="1"/>
</dbReference>
<evidence type="ECO:0000256" key="3">
    <source>
        <dbReference type="ARBA" id="ARBA00022801"/>
    </source>
</evidence>
<dbReference type="PANTHER" id="PTHR30404">
    <property type="entry name" value="N-ACETYLMURAMOYL-L-ALANINE AMIDASE"/>
    <property type="match status" value="1"/>
</dbReference>
<comment type="caution">
    <text evidence="5">The sequence shown here is derived from an EMBL/GenBank/DDBJ whole genome shotgun (WGS) entry which is preliminary data.</text>
</comment>
<dbReference type="InterPro" id="IPR050695">
    <property type="entry name" value="N-acetylmuramoyl_amidase_3"/>
</dbReference>
<gene>
    <name evidence="5" type="ORF">NKW50_08305</name>
</gene>
<dbReference type="CDD" id="cd02696">
    <property type="entry name" value="MurNAc-LAA"/>
    <property type="match status" value="1"/>
</dbReference>
<dbReference type="InterPro" id="IPR002508">
    <property type="entry name" value="MurNAc-LAA_cat"/>
</dbReference>
<dbReference type="SMART" id="SM00646">
    <property type="entry name" value="Ami_3"/>
    <property type="match status" value="1"/>
</dbReference>
<evidence type="ECO:0000313" key="6">
    <source>
        <dbReference type="Proteomes" id="UP001523528"/>
    </source>
</evidence>
<dbReference type="Proteomes" id="UP001523528">
    <property type="component" value="Unassembled WGS sequence"/>
</dbReference>
<dbReference type="EMBL" id="JAMYZZ010000012">
    <property type="protein sequence ID" value="MCP1258592.1"/>
    <property type="molecule type" value="Genomic_DNA"/>
</dbReference>
<accession>A0ABT1F052</accession>
<dbReference type="InterPro" id="IPR006311">
    <property type="entry name" value="TAT_signal"/>
</dbReference>
<protein>
    <recommendedName>
        <fullName evidence="2">N-acetylmuramoyl-L-alanine amidase</fullName>
        <ecNumber evidence="2">3.5.1.28</ecNumber>
    </recommendedName>
</protein>
<dbReference type="EC" id="3.5.1.28" evidence="2"/>
<evidence type="ECO:0000256" key="2">
    <source>
        <dbReference type="ARBA" id="ARBA00011901"/>
    </source>
</evidence>
<name>A0ABT1F052_9PROT</name>
<dbReference type="PROSITE" id="PS51318">
    <property type="entry name" value="TAT"/>
    <property type="match status" value="1"/>
</dbReference>
<proteinExistence type="predicted"/>
<organism evidence="5 6">
    <name type="scientific">Acetobacter lambici</name>
    <dbReference type="NCBI Taxonomy" id="1332824"/>
    <lineage>
        <taxon>Bacteria</taxon>
        <taxon>Pseudomonadati</taxon>
        <taxon>Pseudomonadota</taxon>
        <taxon>Alphaproteobacteria</taxon>
        <taxon>Acetobacterales</taxon>
        <taxon>Acetobacteraceae</taxon>
        <taxon>Acetobacter</taxon>
    </lineage>
</organism>
<keyword evidence="3" id="KW-0378">Hydrolase</keyword>
<reference evidence="5 6" key="1">
    <citation type="submission" date="2022-06" db="EMBL/GenBank/DDBJ databases">
        <title>Acetobacer genomes from food samples.</title>
        <authorList>
            <person name="Sombolestani A."/>
        </authorList>
    </citation>
    <scope>NUCLEOTIDE SEQUENCE [LARGE SCALE GENOMIC DNA]</scope>
    <source>
        <strain evidence="5 6">R-83285</strain>
    </source>
</reference>
<evidence type="ECO:0000259" key="4">
    <source>
        <dbReference type="SMART" id="SM00646"/>
    </source>
</evidence>
<comment type="catalytic activity">
    <reaction evidence="1">
        <text>Hydrolyzes the link between N-acetylmuramoyl residues and L-amino acid residues in certain cell-wall glycopeptides.</text>
        <dbReference type="EC" id="3.5.1.28"/>
    </reaction>
</comment>
<keyword evidence="6" id="KW-1185">Reference proteome</keyword>
<sequence>MAPHRPDHVWSDTHLLLPTSIRLSVPRRTFLSTMAGGVVAAGVAAPASARTTRAAAPSAPAVVGRAAPPKPLVMLDPGHGGKDPGAIGFSGTYEKHVAEAAAQELSRQLLATGRYRVALTRASDHFIPLDSRVDMAQQHGASLFISMHADALHNAGVRGASVYTHAHGASDSQTADLARTENSADRFGGPMVHGASPEVQRILASLVTEETRKGSSHMAQAVVSAFQSRVQLLTHPHRHAAFAVLKSAQIPSVLVEMGFMSNRLDEAALRQAGHRAMVAGAMCRAVNLYFASAGAGLAG</sequence>
<evidence type="ECO:0000313" key="5">
    <source>
        <dbReference type="EMBL" id="MCP1258592.1"/>
    </source>
</evidence>